<dbReference type="GO" id="GO:0005509">
    <property type="term" value="F:calcium ion binding"/>
    <property type="evidence" value="ECO:0007669"/>
    <property type="project" value="InterPro"/>
</dbReference>
<protein>
    <recommendedName>
        <fullName evidence="3">EF-hand domain-containing protein</fullName>
    </recommendedName>
</protein>
<dbReference type="SUPFAM" id="SSF47473">
    <property type="entry name" value="EF-hand"/>
    <property type="match status" value="1"/>
</dbReference>
<evidence type="ECO:0000256" key="2">
    <source>
        <dbReference type="SAM" id="MobiDB-lite"/>
    </source>
</evidence>
<evidence type="ECO:0000259" key="3">
    <source>
        <dbReference type="PROSITE" id="PS50222"/>
    </source>
</evidence>
<dbReference type="InterPro" id="IPR018247">
    <property type="entry name" value="EF_Hand_1_Ca_BS"/>
</dbReference>
<feature type="domain" description="EF-hand" evidence="3">
    <location>
        <begin position="149"/>
        <end position="180"/>
    </location>
</feature>
<organism evidence="4 5">
    <name type="scientific">Achlya hypogyna</name>
    <name type="common">Oomycete</name>
    <name type="synonym">Protoachlya hypogyna</name>
    <dbReference type="NCBI Taxonomy" id="1202772"/>
    <lineage>
        <taxon>Eukaryota</taxon>
        <taxon>Sar</taxon>
        <taxon>Stramenopiles</taxon>
        <taxon>Oomycota</taxon>
        <taxon>Saprolegniomycetes</taxon>
        <taxon>Saprolegniales</taxon>
        <taxon>Achlyaceae</taxon>
        <taxon>Achlya</taxon>
    </lineage>
</organism>
<gene>
    <name evidence="4" type="ORF">ACHHYP_00265</name>
</gene>
<evidence type="ECO:0000256" key="1">
    <source>
        <dbReference type="ARBA" id="ARBA00022837"/>
    </source>
</evidence>
<dbReference type="PROSITE" id="PS00018">
    <property type="entry name" value="EF_HAND_1"/>
    <property type="match status" value="1"/>
</dbReference>
<keyword evidence="5" id="KW-1185">Reference proteome</keyword>
<dbReference type="EMBL" id="JNBR01000001">
    <property type="protein sequence ID" value="OQS01761.1"/>
    <property type="molecule type" value="Genomic_DNA"/>
</dbReference>
<dbReference type="PROSITE" id="PS50222">
    <property type="entry name" value="EF_HAND_2"/>
    <property type="match status" value="2"/>
</dbReference>
<dbReference type="InterPro" id="IPR002048">
    <property type="entry name" value="EF_hand_dom"/>
</dbReference>
<feature type="region of interest" description="Disordered" evidence="2">
    <location>
        <begin position="1"/>
        <end position="30"/>
    </location>
</feature>
<dbReference type="Gene3D" id="1.10.238.10">
    <property type="entry name" value="EF-hand"/>
    <property type="match status" value="1"/>
</dbReference>
<dbReference type="STRING" id="1202772.A0A1V9ZUW7"/>
<sequence>MATPREASSPRQSLQGSDDDDANAVPRNEHGGVLISREQIRAAFEFLDVERRGRVSMENLKARLGIFYPEMTTRDYRALLNNAAELSEEELAELLLRNDIADYDPVADAFRAYDPDGTGHGARLGDAHTTFVSFAVLTNVFERLGYGSLSDDDLKVLVATADADKDGRLNLEDFRSMLAM</sequence>
<proteinExistence type="predicted"/>
<feature type="domain" description="EF-hand" evidence="3">
    <location>
        <begin position="35"/>
        <end position="70"/>
    </location>
</feature>
<keyword evidence="1" id="KW-0106">Calcium</keyword>
<reference evidence="4 5" key="1">
    <citation type="journal article" date="2014" name="Genome Biol. Evol.">
        <title>The secreted proteins of Achlya hypogyna and Thraustotheca clavata identify the ancestral oomycete secretome and reveal gene acquisitions by horizontal gene transfer.</title>
        <authorList>
            <person name="Misner I."/>
            <person name="Blouin N."/>
            <person name="Leonard G."/>
            <person name="Richards T.A."/>
            <person name="Lane C.E."/>
        </authorList>
    </citation>
    <scope>NUCLEOTIDE SEQUENCE [LARGE SCALE GENOMIC DNA]</scope>
    <source>
        <strain evidence="4 5">ATCC 48635</strain>
    </source>
</reference>
<evidence type="ECO:0000313" key="4">
    <source>
        <dbReference type="EMBL" id="OQS01761.1"/>
    </source>
</evidence>
<dbReference type="InterPro" id="IPR011992">
    <property type="entry name" value="EF-hand-dom_pair"/>
</dbReference>
<dbReference type="AlphaFoldDB" id="A0A1V9ZUW7"/>
<dbReference type="Proteomes" id="UP000243579">
    <property type="component" value="Unassembled WGS sequence"/>
</dbReference>
<dbReference type="Pfam" id="PF13833">
    <property type="entry name" value="EF-hand_8"/>
    <property type="match status" value="1"/>
</dbReference>
<comment type="caution">
    <text evidence="4">The sequence shown here is derived from an EMBL/GenBank/DDBJ whole genome shotgun (WGS) entry which is preliminary data.</text>
</comment>
<name>A0A1V9ZUW7_ACHHY</name>
<dbReference type="OrthoDB" id="26525at2759"/>
<accession>A0A1V9ZUW7</accession>
<evidence type="ECO:0000313" key="5">
    <source>
        <dbReference type="Proteomes" id="UP000243579"/>
    </source>
</evidence>